<evidence type="ECO:0000313" key="9">
    <source>
        <dbReference type="EMBL" id="AOM84056.1"/>
    </source>
</evidence>
<feature type="domain" description="EamA" evidence="8">
    <location>
        <begin position="157"/>
        <end position="291"/>
    </location>
</feature>
<dbReference type="STRING" id="632773.BBEV_2719"/>
<gene>
    <name evidence="9" type="ORF">BBEV_2719</name>
</gene>
<keyword evidence="6 7" id="KW-0472">Membrane</keyword>
<feature type="transmembrane region" description="Helical" evidence="7">
    <location>
        <begin position="130"/>
        <end position="148"/>
    </location>
</feature>
<sequence length="310" mass="33810">MNLSLSQPWAYLFVILGAACWGMTGMFVQELYSYGLTPWQVVTLRLTASSLILLGLLGIFHPAKLKVQLKDLPHLFLLGIVSIAFFNLFYFIVMERATIAIAVVFIYTSPIFASLIARVLFGESLTFRKGIAILLTIVGCALSIGLIPGGEAKIGIFTILIGLLSGLFCASYSLIGKTLAGKYHPFTTTFYALVGGTAVSLPTSGLYEHGHAFMIPAFWLPVLGLSIVSTIMGYILFTIGLYYVESSKAVILSSVELVVSVLISVLVLSEALSIWQGLGVILIIFSISLTVISFRRRVKKAYPDMEISWQ</sequence>
<feature type="transmembrane region" description="Helical" evidence="7">
    <location>
        <begin position="154"/>
        <end position="175"/>
    </location>
</feature>
<evidence type="ECO:0000256" key="4">
    <source>
        <dbReference type="ARBA" id="ARBA00022692"/>
    </source>
</evidence>
<dbReference type="Pfam" id="PF00892">
    <property type="entry name" value="EamA"/>
    <property type="match status" value="2"/>
</dbReference>
<feature type="transmembrane region" description="Helical" evidence="7">
    <location>
        <begin position="249"/>
        <end position="268"/>
    </location>
</feature>
<keyword evidence="3" id="KW-1003">Cell membrane</keyword>
<protein>
    <submittedName>
        <fullName evidence="9">Transporter</fullName>
    </submittedName>
</protein>
<dbReference type="RefSeq" id="WP_069365969.1">
    <property type="nucleotide sequence ID" value="NZ_CP012502.1"/>
</dbReference>
<keyword evidence="5 7" id="KW-1133">Transmembrane helix</keyword>
<evidence type="ECO:0000256" key="1">
    <source>
        <dbReference type="ARBA" id="ARBA00004651"/>
    </source>
</evidence>
<dbReference type="PANTHER" id="PTHR32322">
    <property type="entry name" value="INNER MEMBRANE TRANSPORTER"/>
    <property type="match status" value="1"/>
</dbReference>
<evidence type="ECO:0000256" key="6">
    <source>
        <dbReference type="ARBA" id="ARBA00023136"/>
    </source>
</evidence>
<keyword evidence="4 7" id="KW-0812">Transmembrane</keyword>
<comment type="subcellular location">
    <subcellularLocation>
        <location evidence="1">Cell membrane</location>
        <topology evidence="1">Multi-pass membrane protein</topology>
    </subcellularLocation>
</comment>
<feature type="transmembrane region" description="Helical" evidence="7">
    <location>
        <begin position="213"/>
        <end position="237"/>
    </location>
</feature>
<feature type="transmembrane region" description="Helical" evidence="7">
    <location>
        <begin position="9"/>
        <end position="27"/>
    </location>
</feature>
<feature type="transmembrane region" description="Helical" evidence="7">
    <location>
        <begin position="99"/>
        <end position="121"/>
    </location>
</feature>
<dbReference type="GO" id="GO:0005886">
    <property type="term" value="C:plasma membrane"/>
    <property type="evidence" value="ECO:0007669"/>
    <property type="project" value="UniProtKB-SubCell"/>
</dbReference>
<dbReference type="InterPro" id="IPR037185">
    <property type="entry name" value="EmrE-like"/>
</dbReference>
<evidence type="ECO:0000256" key="7">
    <source>
        <dbReference type="SAM" id="Phobius"/>
    </source>
</evidence>
<evidence type="ECO:0000256" key="2">
    <source>
        <dbReference type="ARBA" id="ARBA00007362"/>
    </source>
</evidence>
<dbReference type="PANTHER" id="PTHR32322:SF18">
    <property type="entry name" value="S-ADENOSYLMETHIONINE_S-ADENOSYLHOMOCYSTEINE TRANSPORTER"/>
    <property type="match status" value="1"/>
</dbReference>
<dbReference type="SUPFAM" id="SSF103481">
    <property type="entry name" value="Multidrug resistance efflux transporter EmrE"/>
    <property type="match status" value="2"/>
</dbReference>
<dbReference type="OrthoDB" id="6707571at2"/>
<feature type="transmembrane region" description="Helical" evidence="7">
    <location>
        <begin position="39"/>
        <end position="60"/>
    </location>
</feature>
<dbReference type="AlphaFoldDB" id="A0A1D7QYG4"/>
<organism evidence="9 10">
    <name type="scientific">Salisediminibacterium beveridgei</name>
    <dbReference type="NCBI Taxonomy" id="632773"/>
    <lineage>
        <taxon>Bacteria</taxon>
        <taxon>Bacillati</taxon>
        <taxon>Bacillota</taxon>
        <taxon>Bacilli</taxon>
        <taxon>Bacillales</taxon>
        <taxon>Bacillaceae</taxon>
        <taxon>Salisediminibacterium</taxon>
    </lineage>
</organism>
<dbReference type="Proteomes" id="UP000094463">
    <property type="component" value="Chromosome"/>
</dbReference>
<dbReference type="KEGG" id="bbev:BBEV_2719"/>
<evidence type="ECO:0000259" key="8">
    <source>
        <dbReference type="Pfam" id="PF00892"/>
    </source>
</evidence>
<dbReference type="InterPro" id="IPR000620">
    <property type="entry name" value="EamA_dom"/>
</dbReference>
<comment type="similarity">
    <text evidence="2">Belongs to the EamA transporter family.</text>
</comment>
<feature type="transmembrane region" description="Helical" evidence="7">
    <location>
        <begin position="72"/>
        <end position="93"/>
    </location>
</feature>
<evidence type="ECO:0000256" key="5">
    <source>
        <dbReference type="ARBA" id="ARBA00022989"/>
    </source>
</evidence>
<proteinExistence type="inferred from homology"/>
<reference evidence="9 10" key="1">
    <citation type="submission" date="2015-08" db="EMBL/GenBank/DDBJ databases">
        <title>The complete genome sequence of Bacillus beveridgei MLTeJB.</title>
        <authorList>
            <person name="Hanson T.E."/>
            <person name="Mesa C."/>
            <person name="Basesman S.M."/>
            <person name="Oremland R.S."/>
        </authorList>
    </citation>
    <scope>NUCLEOTIDE SEQUENCE [LARGE SCALE GENOMIC DNA]</scope>
    <source>
        <strain evidence="9 10">MLTeJB</strain>
    </source>
</reference>
<dbReference type="InterPro" id="IPR050638">
    <property type="entry name" value="AA-Vitamin_Transporters"/>
</dbReference>
<name>A0A1D7QYG4_9BACI</name>
<feature type="transmembrane region" description="Helical" evidence="7">
    <location>
        <begin position="274"/>
        <end position="294"/>
    </location>
</feature>
<dbReference type="EMBL" id="CP012502">
    <property type="protein sequence ID" value="AOM84056.1"/>
    <property type="molecule type" value="Genomic_DNA"/>
</dbReference>
<feature type="domain" description="EamA" evidence="8">
    <location>
        <begin position="9"/>
        <end position="143"/>
    </location>
</feature>
<keyword evidence="10" id="KW-1185">Reference proteome</keyword>
<accession>A0A1D7QYG4</accession>
<evidence type="ECO:0000313" key="10">
    <source>
        <dbReference type="Proteomes" id="UP000094463"/>
    </source>
</evidence>
<evidence type="ECO:0000256" key="3">
    <source>
        <dbReference type="ARBA" id="ARBA00022475"/>
    </source>
</evidence>
<feature type="transmembrane region" description="Helical" evidence="7">
    <location>
        <begin position="187"/>
        <end position="207"/>
    </location>
</feature>